<keyword evidence="4" id="KW-0540">Nuclease</keyword>
<keyword evidence="4" id="KW-0255">Endonuclease</keyword>
<evidence type="ECO:0000313" key="5">
    <source>
        <dbReference type="Proteomes" id="UP000317369"/>
    </source>
</evidence>
<keyword evidence="2" id="KW-1133">Transmembrane helix</keyword>
<dbReference type="SUPFAM" id="SSF56219">
    <property type="entry name" value="DNase I-like"/>
    <property type="match status" value="1"/>
</dbReference>
<keyword evidence="4" id="KW-0378">Hydrolase</keyword>
<keyword evidence="2" id="KW-0472">Membrane</keyword>
<dbReference type="InterPro" id="IPR005135">
    <property type="entry name" value="Endo/exonuclease/phosphatase"/>
</dbReference>
<protein>
    <submittedName>
        <fullName evidence="4">Endonuclease/Exonuclease/phosphatase family protein</fullName>
    </submittedName>
</protein>
<organism evidence="4 5">
    <name type="scientific">Poriferisphaera corsica</name>
    <dbReference type="NCBI Taxonomy" id="2528020"/>
    <lineage>
        <taxon>Bacteria</taxon>
        <taxon>Pseudomonadati</taxon>
        <taxon>Planctomycetota</taxon>
        <taxon>Phycisphaerae</taxon>
        <taxon>Phycisphaerales</taxon>
        <taxon>Phycisphaeraceae</taxon>
        <taxon>Poriferisphaera</taxon>
    </lineage>
</organism>
<feature type="transmembrane region" description="Helical" evidence="2">
    <location>
        <begin position="99"/>
        <end position="119"/>
    </location>
</feature>
<dbReference type="Proteomes" id="UP000317369">
    <property type="component" value="Chromosome"/>
</dbReference>
<evidence type="ECO:0000313" key="4">
    <source>
        <dbReference type="EMBL" id="QDU32634.1"/>
    </source>
</evidence>
<feature type="transmembrane region" description="Helical" evidence="2">
    <location>
        <begin position="75"/>
        <end position="93"/>
    </location>
</feature>
<reference evidence="4 5" key="1">
    <citation type="submission" date="2019-02" db="EMBL/GenBank/DDBJ databases">
        <title>Deep-cultivation of Planctomycetes and their phenomic and genomic characterization uncovers novel biology.</title>
        <authorList>
            <person name="Wiegand S."/>
            <person name="Jogler M."/>
            <person name="Boedeker C."/>
            <person name="Pinto D."/>
            <person name="Vollmers J."/>
            <person name="Rivas-Marin E."/>
            <person name="Kohn T."/>
            <person name="Peeters S.H."/>
            <person name="Heuer A."/>
            <person name="Rast P."/>
            <person name="Oberbeckmann S."/>
            <person name="Bunk B."/>
            <person name="Jeske O."/>
            <person name="Meyerdierks A."/>
            <person name="Storesund J.E."/>
            <person name="Kallscheuer N."/>
            <person name="Luecker S."/>
            <person name="Lage O.M."/>
            <person name="Pohl T."/>
            <person name="Merkel B.J."/>
            <person name="Hornburger P."/>
            <person name="Mueller R.-W."/>
            <person name="Bruemmer F."/>
            <person name="Labrenz M."/>
            <person name="Spormann A.M."/>
            <person name="Op den Camp H."/>
            <person name="Overmann J."/>
            <person name="Amann R."/>
            <person name="Jetten M.S.M."/>
            <person name="Mascher T."/>
            <person name="Medema M.H."/>
            <person name="Devos D.P."/>
            <person name="Kaster A.-K."/>
            <person name="Ovreas L."/>
            <person name="Rohde M."/>
            <person name="Galperin M.Y."/>
            <person name="Jogler C."/>
        </authorList>
    </citation>
    <scope>NUCLEOTIDE SEQUENCE [LARGE SCALE GENOMIC DNA]</scope>
    <source>
        <strain evidence="4 5">KS4</strain>
    </source>
</reference>
<dbReference type="KEGG" id="pcor:KS4_06680"/>
<dbReference type="GO" id="GO:0004527">
    <property type="term" value="F:exonuclease activity"/>
    <property type="evidence" value="ECO:0007669"/>
    <property type="project" value="UniProtKB-KW"/>
</dbReference>
<feature type="region of interest" description="Disordered" evidence="1">
    <location>
        <begin position="1"/>
        <end position="25"/>
    </location>
</feature>
<dbReference type="OrthoDB" id="9796594at2"/>
<sequence length="387" mass="43048">MNSPDEPIGSSGEEERVEGGEGEVASERHSAVGGVIRRLWGVVSGVVLLIGIGAMLGTILGLGNRYNHILDLMSNFRLIYAEILVLSVIVMGLRQRWFWSSLMLLCLLINLGFIAPLYLPAAKSVANATVEEGARGLRLLHVNVHNRNMDYEQVGKLMEESDADLIFLQEVNTWWLMNLEGYFEGYDLHTPRPRSDAFGIAMFVKRGQSDEFKLIDAGLADMTGGYNIPAIEATVRVQGQTYSVLSLHTLPPIVPMDVRTWAGSYASVRNEQLVRAFEWARNQPFPPVLIGDLNATPFSHPLSELMNPEGEVPVLVYSQQGWGYAGTWPAQFPSWLRLPLDHCLVSPKLSAVDRRLGPQIGSDHLPLYVEILPLERMNERLPPLPGR</sequence>
<keyword evidence="2" id="KW-0812">Transmembrane</keyword>
<feature type="domain" description="Endonuclease/exonuclease/phosphatase" evidence="3">
    <location>
        <begin position="143"/>
        <end position="364"/>
    </location>
</feature>
<feature type="transmembrane region" description="Helical" evidence="2">
    <location>
        <begin position="39"/>
        <end position="63"/>
    </location>
</feature>
<keyword evidence="4" id="KW-0269">Exonuclease</keyword>
<accession>A0A517YQZ2</accession>
<dbReference type="InterPro" id="IPR036691">
    <property type="entry name" value="Endo/exonu/phosph_ase_sf"/>
</dbReference>
<keyword evidence="5" id="KW-1185">Reference proteome</keyword>
<evidence type="ECO:0000259" key="3">
    <source>
        <dbReference type="Pfam" id="PF03372"/>
    </source>
</evidence>
<dbReference type="EMBL" id="CP036425">
    <property type="protein sequence ID" value="QDU32634.1"/>
    <property type="molecule type" value="Genomic_DNA"/>
</dbReference>
<proteinExistence type="predicted"/>
<dbReference type="Gene3D" id="3.60.10.10">
    <property type="entry name" value="Endonuclease/exonuclease/phosphatase"/>
    <property type="match status" value="1"/>
</dbReference>
<dbReference type="GO" id="GO:0004519">
    <property type="term" value="F:endonuclease activity"/>
    <property type="evidence" value="ECO:0007669"/>
    <property type="project" value="UniProtKB-KW"/>
</dbReference>
<gene>
    <name evidence="4" type="ORF">KS4_06680</name>
</gene>
<dbReference type="AlphaFoldDB" id="A0A517YQZ2"/>
<dbReference type="Pfam" id="PF03372">
    <property type="entry name" value="Exo_endo_phos"/>
    <property type="match status" value="1"/>
</dbReference>
<evidence type="ECO:0000256" key="1">
    <source>
        <dbReference type="SAM" id="MobiDB-lite"/>
    </source>
</evidence>
<evidence type="ECO:0000256" key="2">
    <source>
        <dbReference type="SAM" id="Phobius"/>
    </source>
</evidence>
<dbReference type="RefSeq" id="WP_145074520.1">
    <property type="nucleotide sequence ID" value="NZ_CP036425.1"/>
</dbReference>
<name>A0A517YQZ2_9BACT</name>
<feature type="compositionally biased region" description="Basic and acidic residues" evidence="1">
    <location>
        <begin position="13"/>
        <end position="25"/>
    </location>
</feature>